<reference evidence="2 3" key="1">
    <citation type="submission" date="2013-09" db="EMBL/GenBank/DDBJ databases">
        <title>Corchorus capsularis genome sequencing.</title>
        <authorList>
            <person name="Alam M."/>
            <person name="Haque M.S."/>
            <person name="Islam M.S."/>
            <person name="Emdad E.M."/>
            <person name="Islam M.M."/>
            <person name="Ahmed B."/>
            <person name="Halim A."/>
            <person name="Hossen Q.M.M."/>
            <person name="Hossain M.Z."/>
            <person name="Ahmed R."/>
            <person name="Khan M.M."/>
            <person name="Islam R."/>
            <person name="Rashid M.M."/>
            <person name="Khan S.A."/>
            <person name="Rahman M.S."/>
            <person name="Alam M."/>
        </authorList>
    </citation>
    <scope>NUCLEOTIDE SEQUENCE [LARGE SCALE GENOMIC DNA]</scope>
    <source>
        <strain evidence="3">cv. CVL-1</strain>
        <tissue evidence="2">Whole seedling</tissue>
    </source>
</reference>
<feature type="region of interest" description="Disordered" evidence="1">
    <location>
        <begin position="1"/>
        <end position="53"/>
    </location>
</feature>
<accession>A0A1R3G8W7</accession>
<feature type="compositionally biased region" description="Basic and acidic residues" evidence="1">
    <location>
        <begin position="19"/>
        <end position="36"/>
    </location>
</feature>
<dbReference type="Gramene" id="OMO54496">
    <property type="protein sequence ID" value="OMO54496"/>
    <property type="gene ID" value="CCACVL1_27761"/>
</dbReference>
<protein>
    <submittedName>
        <fullName evidence="2">Uncharacterized protein</fullName>
    </submittedName>
</protein>
<comment type="caution">
    <text evidence="2">The sequence shown here is derived from an EMBL/GenBank/DDBJ whole genome shotgun (WGS) entry which is preliminary data.</text>
</comment>
<name>A0A1R3G8W7_COCAP</name>
<dbReference type="Proteomes" id="UP000188268">
    <property type="component" value="Unassembled WGS sequence"/>
</dbReference>
<dbReference type="AlphaFoldDB" id="A0A1R3G8W7"/>
<proteinExistence type="predicted"/>
<gene>
    <name evidence="2" type="ORF">CCACVL1_27761</name>
</gene>
<evidence type="ECO:0000313" key="2">
    <source>
        <dbReference type="EMBL" id="OMO54496.1"/>
    </source>
</evidence>
<organism evidence="2 3">
    <name type="scientific">Corchorus capsularis</name>
    <name type="common">Jute</name>
    <dbReference type="NCBI Taxonomy" id="210143"/>
    <lineage>
        <taxon>Eukaryota</taxon>
        <taxon>Viridiplantae</taxon>
        <taxon>Streptophyta</taxon>
        <taxon>Embryophyta</taxon>
        <taxon>Tracheophyta</taxon>
        <taxon>Spermatophyta</taxon>
        <taxon>Magnoliopsida</taxon>
        <taxon>eudicotyledons</taxon>
        <taxon>Gunneridae</taxon>
        <taxon>Pentapetalae</taxon>
        <taxon>rosids</taxon>
        <taxon>malvids</taxon>
        <taxon>Malvales</taxon>
        <taxon>Malvaceae</taxon>
        <taxon>Grewioideae</taxon>
        <taxon>Apeibeae</taxon>
        <taxon>Corchorus</taxon>
    </lineage>
</organism>
<evidence type="ECO:0000313" key="3">
    <source>
        <dbReference type="Proteomes" id="UP000188268"/>
    </source>
</evidence>
<dbReference type="EMBL" id="AWWV01014964">
    <property type="protein sequence ID" value="OMO54496.1"/>
    <property type="molecule type" value="Genomic_DNA"/>
</dbReference>
<evidence type="ECO:0000256" key="1">
    <source>
        <dbReference type="SAM" id="MobiDB-lite"/>
    </source>
</evidence>
<keyword evidence="3" id="KW-1185">Reference proteome</keyword>
<sequence length="53" mass="6235">MSLKLEDFGFNLHQRRTGNKKENKKDENNVKEERGVLGRAHHKTKKEPFGLED</sequence>